<gene>
    <name evidence="1" type="ORF">CUNI_LOCUS11709</name>
</gene>
<protein>
    <recommendedName>
        <fullName evidence="3">Nicolin-1</fullName>
    </recommendedName>
</protein>
<dbReference type="AlphaFoldDB" id="A0A8S3ZGS6"/>
<proteinExistence type="predicted"/>
<dbReference type="GO" id="GO:0005654">
    <property type="term" value="C:nucleoplasm"/>
    <property type="evidence" value="ECO:0007669"/>
    <property type="project" value="TreeGrafter"/>
</dbReference>
<reference evidence="1" key="1">
    <citation type="submission" date="2021-04" db="EMBL/GenBank/DDBJ databases">
        <authorList>
            <consortium name="Molecular Ecology Group"/>
        </authorList>
    </citation>
    <scope>NUCLEOTIDE SEQUENCE</scope>
</reference>
<dbReference type="InterPro" id="IPR040235">
    <property type="entry name" value="Nicolin-1"/>
</dbReference>
<comment type="caution">
    <text evidence="1">The sequence shown here is derived from an EMBL/GenBank/DDBJ whole genome shotgun (WGS) entry which is preliminary data.</text>
</comment>
<name>A0A8S3ZGS6_9EUPU</name>
<dbReference type="PANTHER" id="PTHR31239">
    <property type="entry name" value="NICOLIN 1"/>
    <property type="match status" value="1"/>
</dbReference>
<sequence length="212" mass="23923">MNERQLSCTIKPPVTLTIDSKSTNSGCKIIDVIFPTEIGEVRFKNYYVAFITLKAKVKMTQQNTQEKSTDLSWRVAINNFRLMPDAHTETGAQDSFSFTKKQFQCDMNNVISLRIILHQPSPQWKEFKVEDLKLFRPSSGTQLSSLPACLLENVTDKSEKKEMHGVPDLNALSSGLQQLWALGEEAAASQTQQSMGRYDVDGCYDINLLSYT</sequence>
<dbReference type="EMBL" id="CAJHNH020002269">
    <property type="protein sequence ID" value="CAG5126151.1"/>
    <property type="molecule type" value="Genomic_DNA"/>
</dbReference>
<evidence type="ECO:0000313" key="2">
    <source>
        <dbReference type="Proteomes" id="UP000678393"/>
    </source>
</evidence>
<evidence type="ECO:0008006" key="3">
    <source>
        <dbReference type="Google" id="ProtNLM"/>
    </source>
</evidence>
<dbReference type="OrthoDB" id="73161at2759"/>
<dbReference type="PANTHER" id="PTHR31239:SF2">
    <property type="entry name" value="NICOLIN-1"/>
    <property type="match status" value="1"/>
</dbReference>
<dbReference type="Proteomes" id="UP000678393">
    <property type="component" value="Unassembled WGS sequence"/>
</dbReference>
<accession>A0A8S3ZGS6</accession>
<organism evidence="1 2">
    <name type="scientific">Candidula unifasciata</name>
    <dbReference type="NCBI Taxonomy" id="100452"/>
    <lineage>
        <taxon>Eukaryota</taxon>
        <taxon>Metazoa</taxon>
        <taxon>Spiralia</taxon>
        <taxon>Lophotrochozoa</taxon>
        <taxon>Mollusca</taxon>
        <taxon>Gastropoda</taxon>
        <taxon>Heterobranchia</taxon>
        <taxon>Euthyneura</taxon>
        <taxon>Panpulmonata</taxon>
        <taxon>Eupulmonata</taxon>
        <taxon>Stylommatophora</taxon>
        <taxon>Helicina</taxon>
        <taxon>Helicoidea</taxon>
        <taxon>Geomitridae</taxon>
        <taxon>Candidula</taxon>
    </lineage>
</organism>
<evidence type="ECO:0000313" key="1">
    <source>
        <dbReference type="EMBL" id="CAG5126151.1"/>
    </source>
</evidence>
<keyword evidence="2" id="KW-1185">Reference proteome</keyword>